<dbReference type="InterPro" id="IPR002078">
    <property type="entry name" value="Sigma_54_int"/>
</dbReference>
<dbReference type="GO" id="GO:0005524">
    <property type="term" value="F:ATP binding"/>
    <property type="evidence" value="ECO:0007669"/>
    <property type="project" value="UniProtKB-KW"/>
</dbReference>
<dbReference type="Proteomes" id="UP000321157">
    <property type="component" value="Unassembled WGS sequence"/>
</dbReference>
<dbReference type="CDD" id="cd00009">
    <property type="entry name" value="AAA"/>
    <property type="match status" value="1"/>
</dbReference>
<dbReference type="SMART" id="SM00382">
    <property type="entry name" value="AAA"/>
    <property type="match status" value="1"/>
</dbReference>
<evidence type="ECO:0000256" key="4">
    <source>
        <dbReference type="ARBA" id="ARBA00023163"/>
    </source>
</evidence>
<comment type="caution">
    <text evidence="7">The sequence shown here is derived from an EMBL/GenBank/DDBJ whole genome shotgun (WGS) entry which is preliminary data.</text>
</comment>
<dbReference type="SUPFAM" id="SSF52540">
    <property type="entry name" value="P-loop containing nucleoside triphosphate hydrolases"/>
    <property type="match status" value="1"/>
</dbReference>
<dbReference type="AlphaFoldDB" id="A0A511VCP7"/>
<feature type="domain" description="PAS" evidence="6">
    <location>
        <begin position="191"/>
        <end position="244"/>
    </location>
</feature>
<dbReference type="InterPro" id="IPR035965">
    <property type="entry name" value="PAS-like_dom_sf"/>
</dbReference>
<name>A0A511VCP7_9BACL</name>
<sequence>MARILVIAPYPGLKDLFLQVNKELKKEMHVEVGDLHKGLAIAKEMEGHGFDVIVSRGATARLLRQHCNLPVVEVKISGYDILRTLTLIKGYEGKIGLMSYFNTIQGADAIGTLLDMNLSFFPINHEEEIEKGIRQAHAEGIQVIIGDVISTSVATRFGLNAILITSGKEAVIESLEEAEHMSFYTRKEKQEKALLTSIINGCEQGIIAVDGDGKMIFMNEQAERLFATRADQEIGRPVEELHPQLQIAEAPIAQADPGEEVVMLNGENIVIRKTPLVTNKEAGEWMITLQEISRIQKAESRIRYKLLPAPLQAHIHFNHLVAVSETMHNPIETARFFSKNAFPVLIYGEPGTGKESIAQAIHNESERKEAPFVFFNCEAYSEDQLEIEIFGLSGTGEKQGIFETAHKGTLFIDAIGRLPLSIQAMLINVLQEKKVTRLNGEHPIPIDVRIIAANARNLQLEIEEGNFREDLFYLLNGGEISVPPLRERKEDIPELVRWFIASFNVKFGKQIAGIRPEVMERLLQASWPGNVQQLRNTVEKLCMASAGPFIEEEEANSILDRLFAEANTRNHSKDRYLDIAGKTLEQMEKEIILRVLEEENHNQSHAAKRLGINRSTLWRKIKNEEIK</sequence>
<keyword evidence="2" id="KW-0067">ATP-binding</keyword>
<evidence type="ECO:0000313" key="8">
    <source>
        <dbReference type="Proteomes" id="UP000321157"/>
    </source>
</evidence>
<dbReference type="PANTHER" id="PTHR32071:SF57">
    <property type="entry name" value="C4-DICARBOXYLATE TRANSPORT TRANSCRIPTIONAL REGULATORY PROTEIN DCTD"/>
    <property type="match status" value="1"/>
</dbReference>
<dbReference type="Gene3D" id="1.10.10.60">
    <property type="entry name" value="Homeodomain-like"/>
    <property type="match status" value="1"/>
</dbReference>
<dbReference type="InterPro" id="IPR003593">
    <property type="entry name" value="AAA+_ATPase"/>
</dbReference>
<evidence type="ECO:0000259" key="5">
    <source>
        <dbReference type="PROSITE" id="PS50045"/>
    </source>
</evidence>
<dbReference type="Pfam" id="PF25601">
    <property type="entry name" value="AAA_lid_14"/>
    <property type="match status" value="1"/>
</dbReference>
<dbReference type="InterPro" id="IPR058031">
    <property type="entry name" value="AAA_lid_NorR"/>
</dbReference>
<evidence type="ECO:0000259" key="6">
    <source>
        <dbReference type="PROSITE" id="PS50112"/>
    </source>
</evidence>
<dbReference type="GO" id="GO:0043565">
    <property type="term" value="F:sequence-specific DNA binding"/>
    <property type="evidence" value="ECO:0007669"/>
    <property type="project" value="InterPro"/>
</dbReference>
<dbReference type="InterPro" id="IPR027417">
    <property type="entry name" value="P-loop_NTPase"/>
</dbReference>
<dbReference type="Gene3D" id="3.40.50.2300">
    <property type="match status" value="1"/>
</dbReference>
<proteinExistence type="predicted"/>
<dbReference type="Gene3D" id="3.40.50.10660">
    <property type="entry name" value="PrpR receptor domain-like"/>
    <property type="match status" value="1"/>
</dbReference>
<accession>A0A511VCP7</accession>
<dbReference type="PROSITE" id="PS50045">
    <property type="entry name" value="SIGMA54_INTERACT_4"/>
    <property type="match status" value="1"/>
</dbReference>
<dbReference type="SUPFAM" id="SSF46689">
    <property type="entry name" value="Homeodomain-like"/>
    <property type="match status" value="1"/>
</dbReference>
<evidence type="ECO:0000313" key="7">
    <source>
        <dbReference type="EMBL" id="GEN36667.1"/>
    </source>
</evidence>
<dbReference type="Pfam" id="PF08448">
    <property type="entry name" value="PAS_4"/>
    <property type="match status" value="1"/>
</dbReference>
<dbReference type="GO" id="GO:0000156">
    <property type="term" value="F:phosphorelay response regulator activity"/>
    <property type="evidence" value="ECO:0007669"/>
    <property type="project" value="InterPro"/>
</dbReference>
<dbReference type="PANTHER" id="PTHR32071">
    <property type="entry name" value="TRANSCRIPTIONAL REGULATORY PROTEIN"/>
    <property type="match status" value="1"/>
</dbReference>
<evidence type="ECO:0000256" key="3">
    <source>
        <dbReference type="ARBA" id="ARBA00023015"/>
    </source>
</evidence>
<keyword evidence="4" id="KW-0804">Transcription</keyword>
<dbReference type="Gene3D" id="1.10.8.60">
    <property type="match status" value="1"/>
</dbReference>
<protein>
    <submittedName>
        <fullName evidence="7">Sigma-54-dependent Fis family transcriptional regulator</fullName>
    </submittedName>
</protein>
<dbReference type="Pfam" id="PF00158">
    <property type="entry name" value="Sigma54_activat"/>
    <property type="match status" value="1"/>
</dbReference>
<dbReference type="SUPFAM" id="SSF159800">
    <property type="entry name" value="PrpR receptor domain-like"/>
    <property type="match status" value="1"/>
</dbReference>
<dbReference type="RefSeq" id="WP_146812300.1">
    <property type="nucleotide sequence ID" value="NZ_BJXX01000211.1"/>
</dbReference>
<evidence type="ECO:0000256" key="2">
    <source>
        <dbReference type="ARBA" id="ARBA00022840"/>
    </source>
</evidence>
<dbReference type="InterPro" id="IPR013656">
    <property type="entry name" value="PAS_4"/>
</dbReference>
<evidence type="ECO:0000256" key="1">
    <source>
        <dbReference type="ARBA" id="ARBA00022741"/>
    </source>
</evidence>
<dbReference type="Pfam" id="PF06506">
    <property type="entry name" value="PrpR_N"/>
    <property type="match status" value="1"/>
</dbReference>
<dbReference type="PRINTS" id="PR01590">
    <property type="entry name" value="HTHFIS"/>
</dbReference>
<dbReference type="EMBL" id="BJXX01000211">
    <property type="protein sequence ID" value="GEN36667.1"/>
    <property type="molecule type" value="Genomic_DNA"/>
</dbReference>
<dbReference type="Pfam" id="PF02954">
    <property type="entry name" value="HTH_8"/>
    <property type="match status" value="1"/>
</dbReference>
<feature type="domain" description="Sigma-54 factor interaction" evidence="5">
    <location>
        <begin position="320"/>
        <end position="543"/>
    </location>
</feature>
<dbReference type="SUPFAM" id="SSF55785">
    <property type="entry name" value="PYP-like sensor domain (PAS domain)"/>
    <property type="match status" value="1"/>
</dbReference>
<dbReference type="OrthoDB" id="9771372at2"/>
<organism evidence="7 8">
    <name type="scientific">Aneurinibacillus danicus</name>
    <dbReference type="NCBI Taxonomy" id="267746"/>
    <lineage>
        <taxon>Bacteria</taxon>
        <taxon>Bacillati</taxon>
        <taxon>Bacillota</taxon>
        <taxon>Bacilli</taxon>
        <taxon>Bacillales</taxon>
        <taxon>Paenibacillaceae</taxon>
        <taxon>Aneurinibacillus group</taxon>
        <taxon>Aneurinibacillus</taxon>
    </lineage>
</organism>
<dbReference type="InterPro" id="IPR009057">
    <property type="entry name" value="Homeodomain-like_sf"/>
</dbReference>
<dbReference type="Gene3D" id="3.40.50.300">
    <property type="entry name" value="P-loop containing nucleotide triphosphate hydrolases"/>
    <property type="match status" value="1"/>
</dbReference>
<keyword evidence="3" id="KW-0805">Transcription regulation</keyword>
<dbReference type="InterPro" id="IPR002197">
    <property type="entry name" value="HTH_Fis"/>
</dbReference>
<reference evidence="7 8" key="1">
    <citation type="submission" date="2019-07" db="EMBL/GenBank/DDBJ databases">
        <title>Whole genome shotgun sequence of Aneurinibacillus danicus NBRC 102444.</title>
        <authorList>
            <person name="Hosoyama A."/>
            <person name="Uohara A."/>
            <person name="Ohji S."/>
            <person name="Ichikawa N."/>
        </authorList>
    </citation>
    <scope>NUCLEOTIDE SEQUENCE [LARGE SCALE GENOMIC DNA]</scope>
    <source>
        <strain evidence="7 8">NBRC 102444</strain>
    </source>
</reference>
<keyword evidence="8" id="KW-1185">Reference proteome</keyword>
<dbReference type="InterPro" id="IPR010524">
    <property type="entry name" value="Sig_transdc_resp-reg_PrpR_N"/>
</dbReference>
<dbReference type="NCBIfam" id="TIGR00229">
    <property type="entry name" value="sensory_box"/>
    <property type="match status" value="1"/>
</dbReference>
<dbReference type="CDD" id="cd00130">
    <property type="entry name" value="PAS"/>
    <property type="match status" value="1"/>
</dbReference>
<dbReference type="InterPro" id="IPR000014">
    <property type="entry name" value="PAS"/>
</dbReference>
<dbReference type="GO" id="GO:0006355">
    <property type="term" value="P:regulation of DNA-templated transcription"/>
    <property type="evidence" value="ECO:0007669"/>
    <property type="project" value="InterPro"/>
</dbReference>
<keyword evidence="1" id="KW-0547">Nucleotide-binding</keyword>
<dbReference type="Gene3D" id="3.30.450.20">
    <property type="entry name" value="PAS domain"/>
    <property type="match status" value="1"/>
</dbReference>
<dbReference type="SMART" id="SM00091">
    <property type="entry name" value="PAS"/>
    <property type="match status" value="1"/>
</dbReference>
<gene>
    <name evidence="7" type="ORF">ADA01nite_41270</name>
</gene>
<dbReference type="PROSITE" id="PS50112">
    <property type="entry name" value="PAS"/>
    <property type="match status" value="1"/>
</dbReference>